<evidence type="ECO:0000313" key="11">
    <source>
        <dbReference type="EMBL" id="RHN41575.1"/>
    </source>
</evidence>
<dbReference type="CDD" id="cd02440">
    <property type="entry name" value="AdoMet_MTases"/>
    <property type="match status" value="1"/>
</dbReference>
<dbReference type="PROSITE" id="PS51683">
    <property type="entry name" value="SAM_OMT_II"/>
    <property type="match status" value="1"/>
</dbReference>
<evidence type="ECO:0000256" key="8">
    <source>
        <dbReference type="SAM" id="Phobius"/>
    </source>
</evidence>
<dbReference type="Pfam" id="PF00891">
    <property type="entry name" value="Methyltransf_2"/>
    <property type="match status" value="1"/>
</dbReference>
<feature type="domain" description="O-methyltransferase dimerisation" evidence="10">
    <location>
        <begin position="23"/>
        <end position="116"/>
    </location>
</feature>
<evidence type="ECO:0000313" key="12">
    <source>
        <dbReference type="Proteomes" id="UP000265566"/>
    </source>
</evidence>
<evidence type="ECO:0000256" key="4">
    <source>
        <dbReference type="ARBA" id="ARBA00022691"/>
    </source>
</evidence>
<sequence>MANNISNMVELVEAEESFIHATQLIYAIAFPMGLHSASQLGVFDVLQKAGKDAQLSAHEIASRISCSNPDAPKMLDRILALLASHDVLKCLLIQDEQKLGSFHRLYSMTPVARFFAPNSDGVSLGPFLALIQDNVFLASWSELNNAIREGGTPFNRVHGRHLFDYPSFDSRFNQVFNVAMDNHSQIVMRKVLECYKGFKDIKRLVDVGGGLGANIHLITSKYPHIHGINFDLRHVIQHAPSYSGVEHVSGDMFESVPRGDAIFLKWILHDWSDEHCLKLLKNCYDALPDEGRVIILEAVCPIIPANSFAAKSTSQLDVTMMTLIPGAKERNRQEFMDLATNAGFSGIKYVCCVFPSLEDVAEFVKIGRYYAVESILILDHNFLHWVMMVVGSYLDLMMMNVCMCFFFSFQLSTIIFNC</sequence>
<organism evidence="11 12">
    <name type="scientific">Medicago truncatula</name>
    <name type="common">Barrel medic</name>
    <name type="synonym">Medicago tribuloides</name>
    <dbReference type="NCBI Taxonomy" id="3880"/>
    <lineage>
        <taxon>Eukaryota</taxon>
        <taxon>Viridiplantae</taxon>
        <taxon>Streptophyta</taxon>
        <taxon>Embryophyta</taxon>
        <taxon>Tracheophyta</taxon>
        <taxon>Spermatophyta</taxon>
        <taxon>Magnoliopsida</taxon>
        <taxon>eudicotyledons</taxon>
        <taxon>Gunneridae</taxon>
        <taxon>Pentapetalae</taxon>
        <taxon>rosids</taxon>
        <taxon>fabids</taxon>
        <taxon>Fabales</taxon>
        <taxon>Fabaceae</taxon>
        <taxon>Papilionoideae</taxon>
        <taxon>50 kb inversion clade</taxon>
        <taxon>NPAAA clade</taxon>
        <taxon>Hologalegina</taxon>
        <taxon>IRL clade</taxon>
        <taxon>Trifolieae</taxon>
        <taxon>Medicago</taxon>
    </lineage>
</organism>
<keyword evidence="5" id="KW-0438">Lignin biosynthesis</keyword>
<evidence type="ECO:0000256" key="7">
    <source>
        <dbReference type="ARBA" id="ARBA00045231"/>
    </source>
</evidence>
<dbReference type="EMBL" id="PSQE01000008">
    <property type="protein sequence ID" value="RHN41575.1"/>
    <property type="molecule type" value="Genomic_DNA"/>
</dbReference>
<accession>A0A396GS33</accession>
<dbReference type="InterPro" id="IPR029063">
    <property type="entry name" value="SAM-dependent_MTases_sf"/>
</dbReference>
<dbReference type="InterPro" id="IPR016461">
    <property type="entry name" value="COMT-like"/>
</dbReference>
<dbReference type="GO" id="GO:0009809">
    <property type="term" value="P:lignin biosynthetic process"/>
    <property type="evidence" value="ECO:0007669"/>
    <property type="project" value="UniProtKB-KW"/>
</dbReference>
<evidence type="ECO:0000256" key="3">
    <source>
        <dbReference type="ARBA" id="ARBA00022679"/>
    </source>
</evidence>
<dbReference type="InterPro" id="IPR001077">
    <property type="entry name" value="COMT_C"/>
</dbReference>
<dbReference type="FunFam" id="3.40.50.150:FF:000061">
    <property type="entry name" value="Caffeic acid O-methyltransferase"/>
    <property type="match status" value="1"/>
</dbReference>
<dbReference type="PANTHER" id="PTHR11746">
    <property type="entry name" value="O-METHYLTRANSFERASE"/>
    <property type="match status" value="1"/>
</dbReference>
<dbReference type="Gene3D" id="3.40.50.150">
    <property type="entry name" value="Vaccinia Virus protein VP39"/>
    <property type="match status" value="1"/>
</dbReference>
<feature type="transmembrane region" description="Helical" evidence="8">
    <location>
        <begin position="382"/>
        <end position="407"/>
    </location>
</feature>
<dbReference type="InterPro" id="IPR036390">
    <property type="entry name" value="WH_DNA-bd_sf"/>
</dbReference>
<dbReference type="GO" id="GO:0008757">
    <property type="term" value="F:S-adenosylmethionine-dependent methyltransferase activity"/>
    <property type="evidence" value="ECO:0007669"/>
    <property type="project" value="UniProtKB-ARBA"/>
</dbReference>
<keyword evidence="8" id="KW-0472">Membrane</keyword>
<dbReference type="Proteomes" id="UP000265566">
    <property type="component" value="Chromosome 8"/>
</dbReference>
<gene>
    <name evidence="11" type="ORF">MtrunA17_Chr8g0367501</name>
</gene>
<comment type="caution">
    <text evidence="11">The sequence shown here is derived from an EMBL/GenBank/DDBJ whole genome shotgun (WGS) entry which is preliminary data.</text>
</comment>
<keyword evidence="8" id="KW-0812">Transmembrane</keyword>
<keyword evidence="2 11" id="KW-0489">Methyltransferase</keyword>
<dbReference type="InterPro" id="IPR036388">
    <property type="entry name" value="WH-like_DNA-bd_sf"/>
</dbReference>
<name>A0A396GS33_MEDTR</name>
<dbReference type="Pfam" id="PF08100">
    <property type="entry name" value="Dimerisation"/>
    <property type="match status" value="1"/>
</dbReference>
<keyword evidence="3 11" id="KW-0808">Transferase</keyword>
<proteinExistence type="predicted"/>
<evidence type="ECO:0000256" key="6">
    <source>
        <dbReference type="ARBA" id="ARBA00039011"/>
    </source>
</evidence>
<comment type="pathway">
    <text evidence="1">Aromatic compound metabolism; phenylpropanoid biosynthesis.</text>
</comment>
<dbReference type="SUPFAM" id="SSF46785">
    <property type="entry name" value="Winged helix' DNA-binding domain"/>
    <property type="match status" value="1"/>
</dbReference>
<keyword evidence="4" id="KW-0949">S-adenosyl-L-methionine</keyword>
<dbReference type="Gene3D" id="1.10.10.10">
    <property type="entry name" value="Winged helix-like DNA-binding domain superfamily/Winged helix DNA-binding domain"/>
    <property type="match status" value="1"/>
</dbReference>
<evidence type="ECO:0000256" key="1">
    <source>
        <dbReference type="ARBA" id="ARBA00004928"/>
    </source>
</evidence>
<dbReference type="GO" id="GO:0032259">
    <property type="term" value="P:methylation"/>
    <property type="evidence" value="ECO:0007669"/>
    <property type="project" value="UniProtKB-KW"/>
</dbReference>
<dbReference type="EC" id="2.1.1.68" evidence="6"/>
<evidence type="ECO:0000256" key="2">
    <source>
        <dbReference type="ARBA" id="ARBA00022603"/>
    </source>
</evidence>
<dbReference type="SUPFAM" id="SSF53335">
    <property type="entry name" value="S-adenosyl-L-methionine-dependent methyltransferases"/>
    <property type="match status" value="1"/>
</dbReference>
<protein>
    <recommendedName>
        <fullName evidence="6">caffeate O-methyltransferase</fullName>
        <ecNumber evidence="6">2.1.1.68</ecNumber>
    </recommendedName>
</protein>
<feature type="domain" description="O-methyltransferase C-terminal" evidence="9">
    <location>
        <begin position="140"/>
        <end position="345"/>
    </location>
</feature>
<comment type="function">
    <text evidence="7">Catalyzes the conversion of caffeic acid to ferulic acid and of 5-hydroxyferulic acid to sinapic acid. The resulting products may subsequently be converted to the corresponding alcohols that are incorporated into lignins.</text>
</comment>
<dbReference type="InterPro" id="IPR012967">
    <property type="entry name" value="COMT_dimerisation"/>
</dbReference>
<dbReference type="GO" id="GO:0046983">
    <property type="term" value="F:protein dimerization activity"/>
    <property type="evidence" value="ECO:0007669"/>
    <property type="project" value="InterPro"/>
</dbReference>
<reference evidence="12" key="1">
    <citation type="journal article" date="2018" name="Nat. Plants">
        <title>Whole-genome landscape of Medicago truncatula symbiotic genes.</title>
        <authorList>
            <person name="Pecrix Y."/>
            <person name="Staton S.E."/>
            <person name="Sallet E."/>
            <person name="Lelandais-Briere C."/>
            <person name="Moreau S."/>
            <person name="Carrere S."/>
            <person name="Blein T."/>
            <person name="Jardinaud M.F."/>
            <person name="Latrasse D."/>
            <person name="Zouine M."/>
            <person name="Zahm M."/>
            <person name="Kreplak J."/>
            <person name="Mayjonade B."/>
            <person name="Satge C."/>
            <person name="Perez M."/>
            <person name="Cauet S."/>
            <person name="Marande W."/>
            <person name="Chantry-Darmon C."/>
            <person name="Lopez-Roques C."/>
            <person name="Bouchez O."/>
            <person name="Berard A."/>
            <person name="Debelle F."/>
            <person name="Munos S."/>
            <person name="Bendahmane A."/>
            <person name="Berges H."/>
            <person name="Niebel A."/>
            <person name="Buitink J."/>
            <person name="Frugier F."/>
            <person name="Benhamed M."/>
            <person name="Crespi M."/>
            <person name="Gouzy J."/>
            <person name="Gamas P."/>
        </authorList>
    </citation>
    <scope>NUCLEOTIDE SEQUENCE [LARGE SCALE GENOMIC DNA]</scope>
    <source>
        <strain evidence="12">cv. Jemalong A17</strain>
    </source>
</reference>
<evidence type="ECO:0000256" key="5">
    <source>
        <dbReference type="ARBA" id="ARBA00022733"/>
    </source>
</evidence>
<dbReference type="FunFam" id="1.10.10.10:FF:000357">
    <property type="entry name" value="Caffeic acid 3-O-methyltransferase"/>
    <property type="match status" value="1"/>
</dbReference>
<evidence type="ECO:0000259" key="9">
    <source>
        <dbReference type="Pfam" id="PF00891"/>
    </source>
</evidence>
<evidence type="ECO:0000259" key="10">
    <source>
        <dbReference type="Pfam" id="PF08100"/>
    </source>
</evidence>
<dbReference type="Gramene" id="rna47909">
    <property type="protein sequence ID" value="RHN41575.1"/>
    <property type="gene ID" value="gene47909"/>
</dbReference>
<dbReference type="AlphaFoldDB" id="A0A396GS33"/>
<keyword evidence="8" id="KW-1133">Transmembrane helix</keyword>
<dbReference type="GO" id="GO:0047763">
    <property type="term" value="F:caffeate O-methyltransferase activity"/>
    <property type="evidence" value="ECO:0007669"/>
    <property type="project" value="UniProtKB-EC"/>
</dbReference>